<feature type="domain" description="Peptidase M16 N-terminal" evidence="2">
    <location>
        <begin position="15"/>
        <end position="162"/>
    </location>
</feature>
<gene>
    <name evidence="4" type="ORF">EQM13_12865</name>
</gene>
<keyword evidence="5" id="KW-1185">Reference proteome</keyword>
<evidence type="ECO:0000259" key="3">
    <source>
        <dbReference type="Pfam" id="PF05193"/>
    </source>
</evidence>
<name>A0A410QEH6_9FIRM</name>
<dbReference type="InterPro" id="IPR007863">
    <property type="entry name" value="Peptidase_M16_C"/>
</dbReference>
<protein>
    <submittedName>
        <fullName evidence="4">Insulinase family protein</fullName>
    </submittedName>
</protein>
<evidence type="ECO:0000259" key="2">
    <source>
        <dbReference type="Pfam" id="PF00675"/>
    </source>
</evidence>
<sequence>MNEVLNFYLENGLQVLLHKIPNIKMIATGIWIKQGSKNENDEMNGISHYTEHMAFNRNNSNNKDIERNFQSLNDFGVTYNATTTKEYTYYHFKGLKESLDICLKTIKSIVVNNTKFDKEIFLNERKVILQEARSYYASFNQIVECINQAIYGNYSVGRNILGSLDNISNIKLEDVEKIVSNTYTPENAVLILIGDIDYDKSIKLIEDIFEDWEDTPTFKINENIIDTPGIYYKKTPNTSNSVLSLGFKVKNGNIEDILISEMLIKILADPIMSQRITQKIRQEKGIAYNVGGFVTEYEDFSTLAISVVCKHEDVEEATGIIVEEINHLLGEGINDEEFNRAKMSLITEKNLDFNDLSKKLIYFGKYASYNQLYFLENTIRKIKKIQLDDVVKKSKNILRYNNLGLAIIGDTNMDIVIENLEKIS</sequence>
<evidence type="ECO:0000256" key="1">
    <source>
        <dbReference type="ARBA" id="ARBA00007261"/>
    </source>
</evidence>
<dbReference type="Pfam" id="PF00675">
    <property type="entry name" value="Peptidase_M16"/>
    <property type="match status" value="1"/>
</dbReference>
<dbReference type="KEGG" id="spoa:EQM13_12865"/>
<dbReference type="SUPFAM" id="SSF63411">
    <property type="entry name" value="LuxS/MPP-like metallohydrolase"/>
    <property type="match status" value="2"/>
</dbReference>
<dbReference type="InterPro" id="IPR050361">
    <property type="entry name" value="MPP/UQCRC_Complex"/>
</dbReference>
<dbReference type="Gene3D" id="3.30.830.10">
    <property type="entry name" value="Metalloenzyme, LuxS/M16 peptidase-like"/>
    <property type="match status" value="2"/>
</dbReference>
<comment type="similarity">
    <text evidence="1">Belongs to the peptidase M16 family.</text>
</comment>
<dbReference type="EMBL" id="CP035282">
    <property type="protein sequence ID" value="QAT62390.1"/>
    <property type="molecule type" value="Genomic_DNA"/>
</dbReference>
<evidence type="ECO:0000313" key="4">
    <source>
        <dbReference type="EMBL" id="QAT62390.1"/>
    </source>
</evidence>
<dbReference type="RefSeq" id="WP_114218487.1">
    <property type="nucleotide sequence ID" value="NZ_CP035282.1"/>
</dbReference>
<dbReference type="PANTHER" id="PTHR11851">
    <property type="entry name" value="METALLOPROTEASE"/>
    <property type="match status" value="1"/>
</dbReference>
<organism evidence="4 5">
    <name type="scientific">Acidilutibacter cellobiosedens</name>
    <dbReference type="NCBI Taxonomy" id="2507161"/>
    <lineage>
        <taxon>Bacteria</taxon>
        <taxon>Bacillati</taxon>
        <taxon>Bacillota</taxon>
        <taxon>Tissierellia</taxon>
        <taxon>Tissierellales</taxon>
        <taxon>Acidilutibacteraceae</taxon>
        <taxon>Acidilutibacter</taxon>
    </lineage>
</organism>
<feature type="domain" description="Peptidase M16 C-terminal" evidence="3">
    <location>
        <begin position="169"/>
        <end position="345"/>
    </location>
</feature>
<dbReference type="InterPro" id="IPR011765">
    <property type="entry name" value="Pept_M16_N"/>
</dbReference>
<dbReference type="InterPro" id="IPR011249">
    <property type="entry name" value="Metalloenz_LuxS/M16"/>
</dbReference>
<dbReference type="Pfam" id="PF05193">
    <property type="entry name" value="Peptidase_M16_C"/>
    <property type="match status" value="1"/>
</dbReference>
<evidence type="ECO:0000313" key="5">
    <source>
        <dbReference type="Proteomes" id="UP000287969"/>
    </source>
</evidence>
<reference evidence="5" key="1">
    <citation type="submission" date="2019-01" db="EMBL/GenBank/DDBJ databases">
        <title>Draft genomes of a novel of Sporanaerobacter strains.</title>
        <authorList>
            <person name="Ma S."/>
        </authorList>
    </citation>
    <scope>NUCLEOTIDE SEQUENCE [LARGE SCALE GENOMIC DNA]</scope>
    <source>
        <strain evidence="5">NJN-17</strain>
    </source>
</reference>
<dbReference type="Proteomes" id="UP000287969">
    <property type="component" value="Chromosome"/>
</dbReference>
<dbReference type="OrthoDB" id="9811314at2"/>
<dbReference type="GO" id="GO:0046872">
    <property type="term" value="F:metal ion binding"/>
    <property type="evidence" value="ECO:0007669"/>
    <property type="project" value="InterPro"/>
</dbReference>
<dbReference type="AlphaFoldDB" id="A0A410QEH6"/>
<proteinExistence type="inferred from homology"/>
<dbReference type="PANTHER" id="PTHR11851:SF49">
    <property type="entry name" value="MITOCHONDRIAL-PROCESSING PEPTIDASE SUBUNIT ALPHA"/>
    <property type="match status" value="1"/>
</dbReference>
<accession>A0A410QEH6</accession>